<proteinExistence type="predicted"/>
<dbReference type="GO" id="GO:0016787">
    <property type="term" value="F:hydrolase activity"/>
    <property type="evidence" value="ECO:0007669"/>
    <property type="project" value="UniProtKB-KW"/>
</dbReference>
<dbReference type="SUPFAM" id="SSF56281">
    <property type="entry name" value="Metallo-hydrolase/oxidoreductase"/>
    <property type="match status" value="1"/>
</dbReference>
<evidence type="ECO:0000313" key="2">
    <source>
        <dbReference type="EMBL" id="RFA15010.1"/>
    </source>
</evidence>
<dbReference type="Pfam" id="PF00753">
    <property type="entry name" value="Lactamase_B"/>
    <property type="match status" value="1"/>
</dbReference>
<dbReference type="OrthoDB" id="2971563at2"/>
<evidence type="ECO:0000259" key="1">
    <source>
        <dbReference type="SMART" id="SM00849"/>
    </source>
</evidence>
<dbReference type="InterPro" id="IPR001279">
    <property type="entry name" value="Metallo-B-lactamas"/>
</dbReference>
<keyword evidence="2" id="KW-0378">Hydrolase</keyword>
<dbReference type="SMART" id="SM00849">
    <property type="entry name" value="Lactamase_B"/>
    <property type="match status" value="1"/>
</dbReference>
<evidence type="ECO:0000313" key="3">
    <source>
        <dbReference type="Proteomes" id="UP000256541"/>
    </source>
</evidence>
<dbReference type="Gene3D" id="3.60.15.10">
    <property type="entry name" value="Ribonuclease Z/Hydroxyacylglutathione hydrolase-like"/>
    <property type="match status" value="1"/>
</dbReference>
<organism evidence="2 3">
    <name type="scientific">Subtercola boreus</name>
    <dbReference type="NCBI Taxonomy" id="120213"/>
    <lineage>
        <taxon>Bacteria</taxon>
        <taxon>Bacillati</taxon>
        <taxon>Actinomycetota</taxon>
        <taxon>Actinomycetes</taxon>
        <taxon>Micrococcales</taxon>
        <taxon>Microbacteriaceae</taxon>
        <taxon>Subtercola</taxon>
    </lineage>
</organism>
<comment type="caution">
    <text evidence="2">The sequence shown here is derived from an EMBL/GenBank/DDBJ whole genome shotgun (WGS) entry which is preliminary data.</text>
</comment>
<dbReference type="EMBL" id="NBXB01000024">
    <property type="protein sequence ID" value="RFA15010.1"/>
    <property type="molecule type" value="Genomic_DNA"/>
</dbReference>
<gene>
    <name evidence="2" type="ORF">B7R22_07725</name>
</gene>
<dbReference type="AlphaFoldDB" id="A0A3E0VZ35"/>
<accession>A0A3E0VZ35</accession>
<feature type="domain" description="Metallo-beta-lactamase" evidence="1">
    <location>
        <begin position="18"/>
        <end position="221"/>
    </location>
</feature>
<dbReference type="Proteomes" id="UP000256541">
    <property type="component" value="Unassembled WGS sequence"/>
</dbReference>
<dbReference type="RefSeq" id="WP_116411207.1">
    <property type="nucleotide sequence ID" value="NZ_NBXB01000024.1"/>
</dbReference>
<name>A0A3E0VZ35_9MICO</name>
<sequence length="243" mass="25256">MILSSSPQFSLHRVGDDLVALYLVGTPEGITVIDAGIPGQWRDFLAELRAMGRPLADVKGVILTHGDSDHIGFAERLRRDHGVPVFVHEADAARAKGGPKPKNASQKMRLGATLGFFGHMIRKGGLRTTHLVEVEEIVSGQTLDLPGSPLIIGMPGHSPGSVAVSIPAVDAVFVGDALTTRSVLTGRTGPQPAPFTDEPAEALASLEALLPTGAKWVLPGHGTPWSGGVAAAVTAVQRAAQAA</sequence>
<dbReference type="InterPro" id="IPR050855">
    <property type="entry name" value="NDM-1-like"/>
</dbReference>
<reference evidence="2 3" key="1">
    <citation type="submission" date="2017-04" db="EMBL/GenBank/DDBJ databases">
        <title>Comparative genome analysis of Subtercola boreus.</title>
        <authorList>
            <person name="Cho Y.-J."/>
            <person name="Cho A."/>
            <person name="Kim O.-S."/>
            <person name="Lee J.-I."/>
        </authorList>
    </citation>
    <scope>NUCLEOTIDE SEQUENCE [LARGE SCALE GENOMIC DNA]</scope>
    <source>
        <strain evidence="2 3">P27479</strain>
    </source>
</reference>
<dbReference type="InterPro" id="IPR036866">
    <property type="entry name" value="RibonucZ/Hydroxyglut_hydro"/>
</dbReference>
<protein>
    <submittedName>
        <fullName evidence="2">MBL fold metallo-hydrolase</fullName>
    </submittedName>
</protein>
<dbReference type="PANTHER" id="PTHR42951">
    <property type="entry name" value="METALLO-BETA-LACTAMASE DOMAIN-CONTAINING"/>
    <property type="match status" value="1"/>
</dbReference>
<dbReference type="CDD" id="cd07721">
    <property type="entry name" value="yflN-like_MBL-fold"/>
    <property type="match status" value="1"/>
</dbReference>
<dbReference type="PANTHER" id="PTHR42951:SF17">
    <property type="entry name" value="METALLO-BETA-LACTAMASE DOMAIN-CONTAINING PROTEIN"/>
    <property type="match status" value="1"/>
</dbReference>